<dbReference type="PANTHER" id="PTHR42850">
    <property type="entry name" value="METALLOPHOSPHOESTERASE"/>
    <property type="match status" value="1"/>
</dbReference>
<name>X1FWT6_9ZZZZ</name>
<organism evidence="2">
    <name type="scientific">marine sediment metagenome</name>
    <dbReference type="NCBI Taxonomy" id="412755"/>
    <lineage>
        <taxon>unclassified sequences</taxon>
        <taxon>metagenomes</taxon>
        <taxon>ecological metagenomes</taxon>
    </lineage>
</organism>
<dbReference type="InterPro" id="IPR011152">
    <property type="entry name" value="Pesterase_MJ0912"/>
</dbReference>
<dbReference type="GO" id="GO:0005737">
    <property type="term" value="C:cytoplasm"/>
    <property type="evidence" value="ECO:0007669"/>
    <property type="project" value="TreeGrafter"/>
</dbReference>
<dbReference type="PIRSF" id="PIRSF000883">
    <property type="entry name" value="Pesterase_MJ0912"/>
    <property type="match status" value="1"/>
</dbReference>
<dbReference type="GO" id="GO:0016791">
    <property type="term" value="F:phosphatase activity"/>
    <property type="evidence" value="ECO:0007669"/>
    <property type="project" value="TreeGrafter"/>
</dbReference>
<dbReference type="Pfam" id="PF12850">
    <property type="entry name" value="Metallophos_2"/>
    <property type="match status" value="1"/>
</dbReference>
<reference evidence="2" key="1">
    <citation type="journal article" date="2014" name="Front. Microbiol.">
        <title>High frequency of phylogenetically diverse reductive dehalogenase-homologous genes in deep subseafloor sedimentary metagenomes.</title>
        <authorList>
            <person name="Kawai M."/>
            <person name="Futagami T."/>
            <person name="Toyoda A."/>
            <person name="Takaki Y."/>
            <person name="Nishi S."/>
            <person name="Hori S."/>
            <person name="Arai W."/>
            <person name="Tsubouchi T."/>
            <person name="Morono Y."/>
            <person name="Uchiyama I."/>
            <person name="Ito T."/>
            <person name="Fujiyama A."/>
            <person name="Inagaki F."/>
            <person name="Takami H."/>
        </authorList>
    </citation>
    <scope>NUCLEOTIDE SEQUENCE</scope>
    <source>
        <strain evidence="2">Expedition CK06-06</strain>
    </source>
</reference>
<dbReference type="InterPro" id="IPR029052">
    <property type="entry name" value="Metallo-depent_PP-like"/>
</dbReference>
<feature type="non-terminal residue" evidence="2">
    <location>
        <position position="1"/>
    </location>
</feature>
<protein>
    <recommendedName>
        <fullName evidence="1">Calcineurin-like phosphoesterase domain-containing protein</fullName>
    </recommendedName>
</protein>
<comment type="caution">
    <text evidence="2">The sequence shown here is derived from an EMBL/GenBank/DDBJ whole genome shotgun (WGS) entry which is preliminary data.</text>
</comment>
<sequence>IGILSDIHSNLEALKAVLYQAKKEHVDEYFCLGDIVGYGANPNECIDIVRELTTRIVAGNHDFGVCNLTDISYFNDVAKKAIEWTRTVIKKENMDFLKSLPLAMEYQNVFFVHSTPSSPDEWDYILSMNDAMREFSFFENPACFVGHSHQPVIFTINAYNEIGVSIDELLVFNNSKRYIINAGSVGQPRDGNPRASFLVYNVDDKSITFSRIKYDVKKAQTNILNAGLPPFLAQRLGIGR</sequence>
<proteinExistence type="predicted"/>
<evidence type="ECO:0000313" key="2">
    <source>
        <dbReference type="EMBL" id="GAH33809.1"/>
    </source>
</evidence>
<dbReference type="InterPro" id="IPR024654">
    <property type="entry name" value="Calcineurin-like_PHP_lpxH"/>
</dbReference>
<dbReference type="EMBL" id="BARU01009194">
    <property type="protein sequence ID" value="GAH33809.1"/>
    <property type="molecule type" value="Genomic_DNA"/>
</dbReference>
<dbReference type="AlphaFoldDB" id="X1FWT6"/>
<dbReference type="SUPFAM" id="SSF56300">
    <property type="entry name" value="Metallo-dependent phosphatases"/>
    <property type="match status" value="1"/>
</dbReference>
<dbReference type="InterPro" id="IPR050126">
    <property type="entry name" value="Ap4A_hydrolase"/>
</dbReference>
<dbReference type="Gene3D" id="3.60.21.10">
    <property type="match status" value="1"/>
</dbReference>
<evidence type="ECO:0000259" key="1">
    <source>
        <dbReference type="Pfam" id="PF12850"/>
    </source>
</evidence>
<feature type="domain" description="Calcineurin-like phosphoesterase" evidence="1">
    <location>
        <begin position="1"/>
        <end position="204"/>
    </location>
</feature>
<dbReference type="PANTHER" id="PTHR42850:SF2">
    <property type="entry name" value="BLL5683 PROTEIN"/>
    <property type="match status" value="1"/>
</dbReference>
<dbReference type="CDD" id="cd00838">
    <property type="entry name" value="MPP_superfamily"/>
    <property type="match status" value="1"/>
</dbReference>
<accession>X1FWT6</accession>
<gene>
    <name evidence="2" type="ORF">S03H2_17786</name>
</gene>